<reference evidence="3 4" key="2">
    <citation type="submission" date="2020-07" db="EMBL/GenBank/DDBJ databases">
        <title>Genome assembly of wild tea tree DASZ reveals pedigree and selection history of tea varieties.</title>
        <authorList>
            <person name="Zhang W."/>
        </authorList>
    </citation>
    <scope>NUCLEOTIDE SEQUENCE [LARGE SCALE GENOMIC DNA]</scope>
    <source>
        <strain evidence="4">cv. G240</strain>
        <tissue evidence="3">Leaf</tissue>
    </source>
</reference>
<dbReference type="AlphaFoldDB" id="A0A7J7G664"/>
<feature type="coiled-coil region" evidence="1">
    <location>
        <begin position="2"/>
        <end position="50"/>
    </location>
</feature>
<sequence length="340" mass="38963">MVTCTENSIEEEEHAFVQLQEELKNAGSSIDTLNTNLEQLALEMQESEHKSNCNAKYSKLQAEELAVKLREIVLLKRQLDDMPSQELIYEVENTLKSDLSSRSVRLCFDLRSIIPLSLLAGASLKMVTCTENSIEEEEHAFVQLQEELKNVGSSIDTLNTNLEQLNQRKANCLNKMQHLQERISREGTTDVVQRLLSLSQSLKALEMQESEHKSNCNAKYSKLQAEVNELENIISCGNDDANLSHGINHSLYNSLERLNSAKRELAVKLREIVLLKRQLDDVPLQEELIQYEHRFSELYVHIQEKLRQTRELYATFNAMLEIKDLMLKETSLLNSISSQV</sequence>
<evidence type="ECO:0000313" key="4">
    <source>
        <dbReference type="Proteomes" id="UP000593564"/>
    </source>
</evidence>
<dbReference type="GO" id="GO:0006893">
    <property type="term" value="P:Golgi to plasma membrane transport"/>
    <property type="evidence" value="ECO:0007669"/>
    <property type="project" value="TreeGrafter"/>
</dbReference>
<dbReference type="Pfam" id="PF09762">
    <property type="entry name" value="CCDC93_CC"/>
    <property type="match status" value="1"/>
</dbReference>
<keyword evidence="4" id="KW-1185">Reference proteome</keyword>
<name>A0A7J7G664_CAMSI</name>
<comment type="caution">
    <text evidence="3">The sequence shown here is derived from an EMBL/GenBank/DDBJ whole genome shotgun (WGS) entry which is preliminary data.</text>
</comment>
<organism evidence="3 4">
    <name type="scientific">Camellia sinensis</name>
    <name type="common">Tea plant</name>
    <name type="synonym">Thea sinensis</name>
    <dbReference type="NCBI Taxonomy" id="4442"/>
    <lineage>
        <taxon>Eukaryota</taxon>
        <taxon>Viridiplantae</taxon>
        <taxon>Streptophyta</taxon>
        <taxon>Embryophyta</taxon>
        <taxon>Tracheophyta</taxon>
        <taxon>Spermatophyta</taxon>
        <taxon>Magnoliopsida</taxon>
        <taxon>eudicotyledons</taxon>
        <taxon>Gunneridae</taxon>
        <taxon>Pentapetalae</taxon>
        <taxon>asterids</taxon>
        <taxon>Ericales</taxon>
        <taxon>Theaceae</taxon>
        <taxon>Camellia</taxon>
    </lineage>
</organism>
<dbReference type="InterPro" id="IPR019159">
    <property type="entry name" value="CCDC93_CC"/>
</dbReference>
<dbReference type="PANTHER" id="PTHR16441:SF0">
    <property type="entry name" value="COILED-COIL DOMAIN-CONTAINING PROTEIN 93"/>
    <property type="match status" value="1"/>
</dbReference>
<dbReference type="Proteomes" id="UP000593564">
    <property type="component" value="Unassembled WGS sequence"/>
</dbReference>
<protein>
    <recommendedName>
        <fullName evidence="2">CCDC93 coiled-coil domain-containing protein</fullName>
    </recommendedName>
</protein>
<feature type="domain" description="CCDC93 coiled-coil" evidence="2">
    <location>
        <begin position="126"/>
        <end position="339"/>
    </location>
</feature>
<evidence type="ECO:0000256" key="1">
    <source>
        <dbReference type="SAM" id="Coils"/>
    </source>
</evidence>
<dbReference type="InterPro" id="IPR039116">
    <property type="entry name" value="CCDC93"/>
</dbReference>
<dbReference type="EMBL" id="JACBKZ010000013">
    <property type="protein sequence ID" value="KAF5936199.1"/>
    <property type="molecule type" value="Genomic_DNA"/>
</dbReference>
<evidence type="ECO:0000259" key="2">
    <source>
        <dbReference type="Pfam" id="PF09762"/>
    </source>
</evidence>
<keyword evidence="1" id="KW-0175">Coiled coil</keyword>
<feature type="coiled-coil region" evidence="1">
    <location>
        <begin position="127"/>
        <end position="182"/>
    </location>
</feature>
<evidence type="ECO:0000313" key="3">
    <source>
        <dbReference type="EMBL" id="KAF5936199.1"/>
    </source>
</evidence>
<accession>A0A7J7G664</accession>
<dbReference type="PANTHER" id="PTHR16441">
    <property type="entry name" value="FIDIPIDINE"/>
    <property type="match status" value="1"/>
</dbReference>
<proteinExistence type="predicted"/>
<gene>
    <name evidence="3" type="ORF">HYC85_027328</name>
</gene>
<reference evidence="4" key="1">
    <citation type="journal article" date="2020" name="Nat. Commun.">
        <title>Genome assembly of wild tea tree DASZ reveals pedigree and selection history of tea varieties.</title>
        <authorList>
            <person name="Zhang W."/>
            <person name="Zhang Y."/>
            <person name="Qiu H."/>
            <person name="Guo Y."/>
            <person name="Wan H."/>
            <person name="Zhang X."/>
            <person name="Scossa F."/>
            <person name="Alseekh S."/>
            <person name="Zhang Q."/>
            <person name="Wang P."/>
            <person name="Xu L."/>
            <person name="Schmidt M.H."/>
            <person name="Jia X."/>
            <person name="Li D."/>
            <person name="Zhu A."/>
            <person name="Guo F."/>
            <person name="Chen W."/>
            <person name="Ni D."/>
            <person name="Usadel B."/>
            <person name="Fernie A.R."/>
            <person name="Wen W."/>
        </authorList>
    </citation>
    <scope>NUCLEOTIDE SEQUENCE [LARGE SCALE GENOMIC DNA]</scope>
    <source>
        <strain evidence="4">cv. G240</strain>
    </source>
</reference>